<dbReference type="EMBL" id="LVLJ01003379">
    <property type="protein sequence ID" value="OAE21630.1"/>
    <property type="molecule type" value="Genomic_DNA"/>
</dbReference>
<protein>
    <submittedName>
        <fullName evidence="2">Uncharacterized protein</fullName>
    </submittedName>
</protein>
<accession>A0A176VL53</accession>
<dbReference type="Proteomes" id="UP000077202">
    <property type="component" value="Unassembled WGS sequence"/>
</dbReference>
<proteinExistence type="predicted"/>
<evidence type="ECO:0000256" key="1">
    <source>
        <dbReference type="SAM" id="MobiDB-lite"/>
    </source>
</evidence>
<sequence length="248" mass="26490">MLYDGKMEINSAFYLQTIPSSNLVTELFCMRSAKLSKQITMSHVKLCTRKHFDVPDELVKRSIFTCECETLQAPMDVALQAEGSRCVALCRVQSAQQVCPFAQVGPAFLERDVIDGCDGSDRSIARLRRELVVVPNRRIVFKDCDGGGDGRRSAEARTPRGDGRLRGDDDGGGGGGEAPTAGRTSGEVVPDDEGHGGGVESTAAAEIQSPVRRSEVAAAAHSSNSADRKRAGRGGTSSLPFSLTRFPA</sequence>
<reference evidence="2" key="1">
    <citation type="submission" date="2016-03" db="EMBL/GenBank/DDBJ databases">
        <title>Mechanisms controlling the formation of the plant cell surface in tip-growing cells are functionally conserved among land plants.</title>
        <authorList>
            <person name="Honkanen S."/>
            <person name="Jones V.A."/>
            <person name="Morieri G."/>
            <person name="Champion C."/>
            <person name="Hetherington A.J."/>
            <person name="Kelly S."/>
            <person name="Saint-Marcoux D."/>
            <person name="Proust H."/>
            <person name="Prescott H."/>
            <person name="Dolan L."/>
        </authorList>
    </citation>
    <scope>NUCLEOTIDE SEQUENCE [LARGE SCALE GENOMIC DNA]</scope>
    <source>
        <tissue evidence="2">Whole gametophyte</tissue>
    </source>
</reference>
<feature type="compositionally biased region" description="Basic and acidic residues" evidence="1">
    <location>
        <begin position="144"/>
        <end position="169"/>
    </location>
</feature>
<keyword evidence="3" id="KW-1185">Reference proteome</keyword>
<feature type="region of interest" description="Disordered" evidence="1">
    <location>
        <begin position="144"/>
        <end position="248"/>
    </location>
</feature>
<comment type="caution">
    <text evidence="2">The sequence shown here is derived from an EMBL/GenBank/DDBJ whole genome shotgun (WGS) entry which is preliminary data.</text>
</comment>
<evidence type="ECO:0000313" key="2">
    <source>
        <dbReference type="EMBL" id="OAE21630.1"/>
    </source>
</evidence>
<organism evidence="2 3">
    <name type="scientific">Marchantia polymorpha subsp. ruderalis</name>
    <dbReference type="NCBI Taxonomy" id="1480154"/>
    <lineage>
        <taxon>Eukaryota</taxon>
        <taxon>Viridiplantae</taxon>
        <taxon>Streptophyta</taxon>
        <taxon>Embryophyta</taxon>
        <taxon>Marchantiophyta</taxon>
        <taxon>Marchantiopsida</taxon>
        <taxon>Marchantiidae</taxon>
        <taxon>Marchantiales</taxon>
        <taxon>Marchantiaceae</taxon>
        <taxon>Marchantia</taxon>
    </lineage>
</organism>
<evidence type="ECO:0000313" key="3">
    <source>
        <dbReference type="Proteomes" id="UP000077202"/>
    </source>
</evidence>
<gene>
    <name evidence="2" type="ORF">AXG93_939s1400</name>
</gene>
<name>A0A176VL53_MARPO</name>
<dbReference type="AlphaFoldDB" id="A0A176VL53"/>